<dbReference type="InterPro" id="IPR017972">
    <property type="entry name" value="Cyt_P450_CS"/>
</dbReference>
<dbReference type="GO" id="GO:0020037">
    <property type="term" value="F:heme binding"/>
    <property type="evidence" value="ECO:0007669"/>
    <property type="project" value="InterPro"/>
</dbReference>
<evidence type="ECO:0000313" key="9">
    <source>
        <dbReference type="Proteomes" id="UP001303889"/>
    </source>
</evidence>
<dbReference type="PANTHER" id="PTHR46300">
    <property type="entry name" value="P450, PUTATIVE (EUROFUNG)-RELATED-RELATED"/>
    <property type="match status" value="1"/>
</dbReference>
<dbReference type="Gene3D" id="1.10.630.10">
    <property type="entry name" value="Cytochrome P450"/>
    <property type="match status" value="1"/>
</dbReference>
<dbReference type="Proteomes" id="UP001303889">
    <property type="component" value="Unassembled WGS sequence"/>
</dbReference>
<dbReference type="GO" id="GO:0004497">
    <property type="term" value="F:monooxygenase activity"/>
    <property type="evidence" value="ECO:0007669"/>
    <property type="project" value="UniProtKB-KW"/>
</dbReference>
<feature type="binding site" description="axial binding residue" evidence="5">
    <location>
        <position position="454"/>
    </location>
    <ligand>
        <name>heme</name>
        <dbReference type="ChEBI" id="CHEBI:30413"/>
    </ligand>
    <ligandPart>
        <name>Fe</name>
        <dbReference type="ChEBI" id="CHEBI:18248"/>
    </ligandPart>
</feature>
<dbReference type="SUPFAM" id="SSF48264">
    <property type="entry name" value="Cytochrome P450"/>
    <property type="match status" value="1"/>
</dbReference>
<evidence type="ECO:0000256" key="5">
    <source>
        <dbReference type="PIRSR" id="PIRSR602401-1"/>
    </source>
</evidence>
<reference evidence="8" key="2">
    <citation type="submission" date="2023-05" db="EMBL/GenBank/DDBJ databases">
        <authorList>
            <consortium name="Lawrence Berkeley National Laboratory"/>
            <person name="Steindorff A."/>
            <person name="Hensen N."/>
            <person name="Bonometti L."/>
            <person name="Westerberg I."/>
            <person name="Brannstrom I.O."/>
            <person name="Guillou S."/>
            <person name="Cros-Aarteil S."/>
            <person name="Calhoun S."/>
            <person name="Haridas S."/>
            <person name="Kuo A."/>
            <person name="Mondo S."/>
            <person name="Pangilinan J."/>
            <person name="Riley R."/>
            <person name="Labutti K."/>
            <person name="Andreopoulos B."/>
            <person name="Lipzen A."/>
            <person name="Chen C."/>
            <person name="Yanf M."/>
            <person name="Daum C."/>
            <person name="Ng V."/>
            <person name="Clum A."/>
            <person name="Ohm R."/>
            <person name="Martin F."/>
            <person name="Silar P."/>
            <person name="Natvig D."/>
            <person name="Lalanne C."/>
            <person name="Gautier V."/>
            <person name="Ament-Velasquez S.L."/>
            <person name="Kruys A."/>
            <person name="Hutchinson M.I."/>
            <person name="Powell A.J."/>
            <person name="Barry K."/>
            <person name="Miller A.N."/>
            <person name="Grigoriev I.V."/>
            <person name="Debuchy R."/>
            <person name="Gladieux P."/>
            <person name="Thoren M.H."/>
            <person name="Johannesson H."/>
        </authorList>
    </citation>
    <scope>NUCLEOTIDE SEQUENCE</scope>
    <source>
        <strain evidence="8">CBS 103.79</strain>
    </source>
</reference>
<evidence type="ECO:0000256" key="2">
    <source>
        <dbReference type="ARBA" id="ARBA00022723"/>
    </source>
</evidence>
<dbReference type="PRINTS" id="PR00463">
    <property type="entry name" value="EP450I"/>
</dbReference>
<keyword evidence="9" id="KW-1185">Reference proteome</keyword>
<evidence type="ECO:0000313" key="8">
    <source>
        <dbReference type="EMBL" id="KAK3898987.1"/>
    </source>
</evidence>
<dbReference type="InterPro" id="IPR001128">
    <property type="entry name" value="Cyt_P450"/>
</dbReference>
<keyword evidence="2 5" id="KW-0479">Metal-binding</keyword>
<comment type="similarity">
    <text evidence="1 6">Belongs to the cytochrome P450 family.</text>
</comment>
<keyword evidence="5 6" id="KW-0349">Heme</keyword>
<reference evidence="8" key="1">
    <citation type="journal article" date="2023" name="Mol. Phylogenet. Evol.">
        <title>Genome-scale phylogeny and comparative genomics of the fungal order Sordariales.</title>
        <authorList>
            <person name="Hensen N."/>
            <person name="Bonometti L."/>
            <person name="Westerberg I."/>
            <person name="Brannstrom I.O."/>
            <person name="Guillou S."/>
            <person name="Cros-Aarteil S."/>
            <person name="Calhoun S."/>
            <person name="Haridas S."/>
            <person name="Kuo A."/>
            <person name="Mondo S."/>
            <person name="Pangilinan J."/>
            <person name="Riley R."/>
            <person name="LaButti K."/>
            <person name="Andreopoulos B."/>
            <person name="Lipzen A."/>
            <person name="Chen C."/>
            <person name="Yan M."/>
            <person name="Daum C."/>
            <person name="Ng V."/>
            <person name="Clum A."/>
            <person name="Steindorff A."/>
            <person name="Ohm R.A."/>
            <person name="Martin F."/>
            <person name="Silar P."/>
            <person name="Natvig D.O."/>
            <person name="Lalanne C."/>
            <person name="Gautier V."/>
            <person name="Ament-Velasquez S.L."/>
            <person name="Kruys A."/>
            <person name="Hutchinson M.I."/>
            <person name="Powell A.J."/>
            <person name="Barry K."/>
            <person name="Miller A.N."/>
            <person name="Grigoriev I.V."/>
            <person name="Debuchy R."/>
            <person name="Gladieux P."/>
            <person name="Hiltunen Thoren M."/>
            <person name="Johannesson H."/>
        </authorList>
    </citation>
    <scope>NUCLEOTIDE SEQUENCE</scope>
    <source>
        <strain evidence="8">CBS 103.79</strain>
    </source>
</reference>
<comment type="cofactor">
    <cofactor evidence="5">
        <name>heme</name>
        <dbReference type="ChEBI" id="CHEBI:30413"/>
    </cofactor>
</comment>
<keyword evidence="6" id="KW-0503">Monooxygenase</keyword>
<dbReference type="InterPro" id="IPR050364">
    <property type="entry name" value="Cytochrome_P450_fung"/>
</dbReference>
<dbReference type="EMBL" id="MU855850">
    <property type="protein sequence ID" value="KAK3898987.1"/>
    <property type="molecule type" value="Genomic_DNA"/>
</dbReference>
<name>A0AAN6MDJ6_9PEZI</name>
<sequence>MGHTLQPLDGAVALLGLLVTILLAAYRKFWEWFSKGSTAYPPLPPGPPPEPLLGHYRMVPEDAAFKQYAKWSEEYKSDVLFFQTFGTKWAVLNTLGAATELLEKRGGNYADRPHFVMFEEMGWSPTLTWLRWGPKYQLHRKVLQPPFTKSRVGQYEELQRREALKCCKGMIENPDDWLNHARRFSVAIVLKITYGLDVDGPYSPWVQLADDAANAIGKSGAPASSIMDRFPATRYLPDWLPFMERLRYAHTWKSAIQNITSLPFEAALKRATSTTANESFIHNRMKIWHNNAQEGLPNDFDLDDIKGAAATVVIAGNDTTAATLTLLILYLMQNPSAQLTAQREIDVVTGGTRLPTFADLPHLPYTRLILQETYRMNPLSPLGIPHASVADDVYDGMFIPKGTIVYPNVWAMCHDERVYREPGRFWPERYLAREEGGNGEPAPVGNFGFGRRICVGRNLAENSLLIVLATMLTTMDIGWPLGEDGDPKPFEPEWSFRGQAIVLPFKAKVTSRSAQSKALLDKEVEALRVS</sequence>
<dbReference type="CDD" id="cd11065">
    <property type="entry name" value="CYP64-like"/>
    <property type="match status" value="1"/>
</dbReference>
<comment type="caution">
    <text evidence="8">The sequence shown here is derived from an EMBL/GenBank/DDBJ whole genome shotgun (WGS) entry which is preliminary data.</text>
</comment>
<proteinExistence type="inferred from homology"/>
<gene>
    <name evidence="8" type="ORF">C8A05DRAFT_37407</name>
</gene>
<keyword evidence="4 5" id="KW-0408">Iron</keyword>
<keyword evidence="7" id="KW-1133">Transmembrane helix</keyword>
<dbReference type="Pfam" id="PF00067">
    <property type="entry name" value="p450"/>
    <property type="match status" value="1"/>
</dbReference>
<keyword evidence="7" id="KW-0472">Membrane</keyword>
<feature type="transmembrane region" description="Helical" evidence="7">
    <location>
        <begin position="6"/>
        <end position="26"/>
    </location>
</feature>
<dbReference type="PROSITE" id="PS00086">
    <property type="entry name" value="CYTOCHROME_P450"/>
    <property type="match status" value="1"/>
</dbReference>
<evidence type="ECO:0000256" key="1">
    <source>
        <dbReference type="ARBA" id="ARBA00010617"/>
    </source>
</evidence>
<keyword evidence="3 6" id="KW-0560">Oxidoreductase</keyword>
<evidence type="ECO:0000256" key="7">
    <source>
        <dbReference type="SAM" id="Phobius"/>
    </source>
</evidence>
<dbReference type="InterPro" id="IPR002401">
    <property type="entry name" value="Cyt_P450_E_grp-I"/>
</dbReference>
<keyword evidence="7" id="KW-0812">Transmembrane</keyword>
<dbReference type="GO" id="GO:0016705">
    <property type="term" value="F:oxidoreductase activity, acting on paired donors, with incorporation or reduction of molecular oxygen"/>
    <property type="evidence" value="ECO:0007669"/>
    <property type="project" value="InterPro"/>
</dbReference>
<evidence type="ECO:0000256" key="4">
    <source>
        <dbReference type="ARBA" id="ARBA00023004"/>
    </source>
</evidence>
<dbReference type="AlphaFoldDB" id="A0AAN6MDJ6"/>
<organism evidence="8 9">
    <name type="scientific">Staphylotrichum tortipilum</name>
    <dbReference type="NCBI Taxonomy" id="2831512"/>
    <lineage>
        <taxon>Eukaryota</taxon>
        <taxon>Fungi</taxon>
        <taxon>Dikarya</taxon>
        <taxon>Ascomycota</taxon>
        <taxon>Pezizomycotina</taxon>
        <taxon>Sordariomycetes</taxon>
        <taxon>Sordariomycetidae</taxon>
        <taxon>Sordariales</taxon>
        <taxon>Chaetomiaceae</taxon>
        <taxon>Staphylotrichum</taxon>
    </lineage>
</organism>
<evidence type="ECO:0008006" key="10">
    <source>
        <dbReference type="Google" id="ProtNLM"/>
    </source>
</evidence>
<dbReference type="GO" id="GO:0005506">
    <property type="term" value="F:iron ion binding"/>
    <property type="evidence" value="ECO:0007669"/>
    <property type="project" value="InterPro"/>
</dbReference>
<accession>A0AAN6MDJ6</accession>
<protein>
    <recommendedName>
        <fullName evidence="10">Cytochrome P450</fullName>
    </recommendedName>
</protein>
<dbReference type="PRINTS" id="PR00385">
    <property type="entry name" value="P450"/>
</dbReference>
<dbReference type="PANTHER" id="PTHR46300:SF5">
    <property type="entry name" value="CYTOCHROME P450"/>
    <property type="match status" value="1"/>
</dbReference>
<evidence type="ECO:0000256" key="3">
    <source>
        <dbReference type="ARBA" id="ARBA00023002"/>
    </source>
</evidence>
<dbReference type="InterPro" id="IPR036396">
    <property type="entry name" value="Cyt_P450_sf"/>
</dbReference>
<evidence type="ECO:0000256" key="6">
    <source>
        <dbReference type="RuleBase" id="RU000461"/>
    </source>
</evidence>